<proteinExistence type="inferred from homology"/>
<accession>R7ZPC2</accession>
<dbReference type="OrthoDB" id="3193769at2"/>
<evidence type="ECO:0000313" key="3">
    <source>
        <dbReference type="EMBL" id="EON75874.1"/>
    </source>
</evidence>
<sequence length="517" mass="60133">MANQLDPMDIKQILTLHLDGYSNRKIGETLGISRNTVNAYMKLFNGCEYSARKLLELNSAALAELFPSHTTIRNPRFDELMMYFEKVNHARDHPGFTFLHHYRDYSLQSREPYSYTQFMEHYNRRHSKTKGSMKLEHEAGRELFIDYAGTKMHIVDRDTGELRAVEIFVATLPYSLHTYIEASLSQKREDLISSLNNTLGFYGGVTKAIVCDNLKSAVTRASKYEPDINRSLKEFALHYNCVINPTRAYSPQDKALVENAVQLAYQRIYYPMREMTFFSLGELNREIRKRLVDFNDMLYQRKGASRRELFQSVERAYLKPLPETPYQMKDYLRAKVQKIGYVYFSADKSYYSVPYRYVGKSTLIHYTKTTVEVYYSHERIATHPRNESKGLYNTVKDHLGSTHKVYTDWSPDYFGKMAAGHGDNVLACVETLFIDCDYPETSYKSAMGIIQLHRQYGSERLDNACRRAVYGNAVSFRRIRNILEKNLDRADPEEDLPGGIKSHIPFHENIRGPKNYK</sequence>
<dbReference type="InterPro" id="IPR000792">
    <property type="entry name" value="Tscrpt_reg_LuxR_C"/>
</dbReference>
<keyword evidence="4" id="KW-1185">Reference proteome</keyword>
<dbReference type="InterPro" id="IPR012337">
    <property type="entry name" value="RNaseH-like_sf"/>
</dbReference>
<dbReference type="GO" id="GO:0003676">
    <property type="term" value="F:nucleic acid binding"/>
    <property type="evidence" value="ECO:0007669"/>
    <property type="project" value="InterPro"/>
</dbReference>
<dbReference type="GO" id="GO:0015074">
    <property type="term" value="P:DNA integration"/>
    <property type="evidence" value="ECO:0007669"/>
    <property type="project" value="InterPro"/>
</dbReference>
<dbReference type="PATRIC" id="fig|1288963.3.peg.3644"/>
<dbReference type="EMBL" id="AQHR01000095">
    <property type="protein sequence ID" value="EON75874.1"/>
    <property type="molecule type" value="Genomic_DNA"/>
</dbReference>
<protein>
    <submittedName>
        <fullName evidence="3">Mobile element protein</fullName>
    </submittedName>
</protein>
<dbReference type="RefSeq" id="WP_010855782.1">
    <property type="nucleotide sequence ID" value="NZ_AQHR01000095.1"/>
</dbReference>
<dbReference type="InterPro" id="IPR036397">
    <property type="entry name" value="RNaseH_sf"/>
</dbReference>
<dbReference type="NCBIfam" id="NF033546">
    <property type="entry name" value="transpos_IS21"/>
    <property type="match status" value="1"/>
</dbReference>
<dbReference type="Gene3D" id="3.30.420.10">
    <property type="entry name" value="Ribonuclease H-like superfamily/Ribonuclease H"/>
    <property type="match status" value="1"/>
</dbReference>
<dbReference type="Pfam" id="PF00196">
    <property type="entry name" value="GerE"/>
    <property type="match status" value="1"/>
</dbReference>
<evidence type="ECO:0000313" key="4">
    <source>
        <dbReference type="Proteomes" id="UP000013909"/>
    </source>
</evidence>
<dbReference type="Proteomes" id="UP000013909">
    <property type="component" value="Unassembled WGS sequence"/>
</dbReference>
<evidence type="ECO:0000256" key="1">
    <source>
        <dbReference type="ARBA" id="ARBA00009277"/>
    </source>
</evidence>
<dbReference type="PROSITE" id="PS50994">
    <property type="entry name" value="INTEGRASE"/>
    <property type="match status" value="1"/>
</dbReference>
<evidence type="ECO:0000259" key="2">
    <source>
        <dbReference type="PROSITE" id="PS50994"/>
    </source>
</evidence>
<dbReference type="InterPro" id="IPR054353">
    <property type="entry name" value="IstA-like_C"/>
</dbReference>
<organism evidence="3 4">
    <name type="scientific">Lunatimonas lonarensis</name>
    <dbReference type="NCBI Taxonomy" id="1232681"/>
    <lineage>
        <taxon>Bacteria</taxon>
        <taxon>Pseudomonadati</taxon>
        <taxon>Bacteroidota</taxon>
        <taxon>Cytophagia</taxon>
        <taxon>Cytophagales</taxon>
        <taxon>Cyclobacteriaceae</taxon>
    </lineage>
</organism>
<dbReference type="STRING" id="1232681.ADIS_3651"/>
<dbReference type="Pfam" id="PF22483">
    <property type="entry name" value="Mu-transpos_C_2"/>
    <property type="match status" value="1"/>
</dbReference>
<feature type="domain" description="Integrase catalytic" evidence="2">
    <location>
        <begin position="135"/>
        <end position="314"/>
    </location>
</feature>
<dbReference type="PANTHER" id="PTHR35004">
    <property type="entry name" value="TRANSPOSASE RV3428C-RELATED"/>
    <property type="match status" value="1"/>
</dbReference>
<dbReference type="SUPFAM" id="SSF53098">
    <property type="entry name" value="Ribonuclease H-like"/>
    <property type="match status" value="1"/>
</dbReference>
<dbReference type="PANTHER" id="PTHR35004:SF8">
    <property type="entry name" value="TRANSPOSASE RV3428C-RELATED"/>
    <property type="match status" value="1"/>
</dbReference>
<reference evidence="3 4" key="1">
    <citation type="submission" date="2013-02" db="EMBL/GenBank/DDBJ databases">
        <title>A novel strain isolated from Lonar lake, Maharashtra, India.</title>
        <authorList>
            <person name="Singh A."/>
        </authorList>
    </citation>
    <scope>NUCLEOTIDE SEQUENCE [LARGE SCALE GENOMIC DNA]</scope>
    <source>
        <strain evidence="3 4">AK24</strain>
    </source>
</reference>
<dbReference type="Gene3D" id="1.10.10.60">
    <property type="entry name" value="Homeodomain-like"/>
    <property type="match status" value="1"/>
</dbReference>
<dbReference type="GO" id="GO:0006355">
    <property type="term" value="P:regulation of DNA-templated transcription"/>
    <property type="evidence" value="ECO:0007669"/>
    <property type="project" value="InterPro"/>
</dbReference>
<name>R7ZPC2_9BACT</name>
<gene>
    <name evidence="3" type="ORF">ADIS_3651</name>
</gene>
<comment type="caution">
    <text evidence="3">The sequence shown here is derived from an EMBL/GenBank/DDBJ whole genome shotgun (WGS) entry which is preliminary data.</text>
</comment>
<comment type="similarity">
    <text evidence="1">Belongs to the transposase IS21/IS408/IS1162 family.</text>
</comment>
<dbReference type="AlphaFoldDB" id="R7ZPC2"/>
<dbReference type="InterPro" id="IPR001584">
    <property type="entry name" value="Integrase_cat-core"/>
</dbReference>